<feature type="domain" description="SPX" evidence="1">
    <location>
        <begin position="1"/>
        <end position="336"/>
    </location>
</feature>
<dbReference type="InterPro" id="IPR031142">
    <property type="entry name" value="SPX_prot"/>
</dbReference>
<evidence type="ECO:0000259" key="1">
    <source>
        <dbReference type="PROSITE" id="PS51382"/>
    </source>
</evidence>
<name>A0ABR2VVY9_9FUNG</name>
<dbReference type="Proteomes" id="UP001479436">
    <property type="component" value="Unassembled WGS sequence"/>
</dbReference>
<protein>
    <recommendedName>
        <fullName evidence="1">SPX domain-containing protein</fullName>
    </recommendedName>
</protein>
<dbReference type="PANTHER" id="PTHR45978">
    <property type="entry name" value="SPX DOMAIN-CONTAINING PROTEIN 3"/>
    <property type="match status" value="1"/>
</dbReference>
<dbReference type="InterPro" id="IPR004331">
    <property type="entry name" value="SPX_dom"/>
</dbReference>
<dbReference type="Pfam" id="PF03105">
    <property type="entry name" value="SPX"/>
    <property type="match status" value="1"/>
</dbReference>
<reference evidence="2 3" key="1">
    <citation type="submission" date="2023-04" db="EMBL/GenBank/DDBJ databases">
        <title>Genome of Basidiobolus ranarum AG-B5.</title>
        <authorList>
            <person name="Stajich J.E."/>
            <person name="Carter-House D."/>
            <person name="Gryganskyi A."/>
        </authorList>
    </citation>
    <scope>NUCLEOTIDE SEQUENCE [LARGE SCALE GENOMIC DNA]</scope>
    <source>
        <strain evidence="2 3">AG-B5</strain>
    </source>
</reference>
<dbReference type="EMBL" id="JASJQH010007587">
    <property type="protein sequence ID" value="KAK9704095.1"/>
    <property type="molecule type" value="Genomic_DNA"/>
</dbReference>
<keyword evidence="3" id="KW-1185">Reference proteome</keyword>
<accession>A0ABR2VVY9</accession>
<comment type="caution">
    <text evidence="2">The sequence shown here is derived from an EMBL/GenBank/DDBJ whole genome shotgun (WGS) entry which is preliminary data.</text>
</comment>
<sequence>MKFGKCLSASAQELPEDWRQHVVHYSHLKKCINRIVAELEEIGLATLTAEYSQESFESTQPLKLVYSFIGTVENFSPKIEVIVEDNAEETTPEFEAISTKLNSLTISTVSEDHEIPPNIESHESPVDDVSAIDCNTDENDQYNLVCEPSPVSYDSQDIADLESVNNCDSNNSTRALNFVLPTDSEFFGNLSSSINGLTKFELNMKDGCSNNIVKLASLISHTASPYSKDMYIWREIFNLYLDANIWMVNNHAWQKPQSIEKTREQYQWFVQEIARLSLSKKFRNRDSNKALEQFLMLNRDLLSIMQFHELNQTAIRKIIKKHDKRTHLRYAILSGQLMVTLIFTNKLYRIIVRNLGLLISWHLACFSKEISQKPSLAHYTRSY</sequence>
<dbReference type="PANTHER" id="PTHR45978:SF7">
    <property type="entry name" value="SPX DOMAIN-CONTAINING PROTEIN 4"/>
    <property type="match status" value="1"/>
</dbReference>
<proteinExistence type="predicted"/>
<organism evidence="2 3">
    <name type="scientific">Basidiobolus ranarum</name>
    <dbReference type="NCBI Taxonomy" id="34480"/>
    <lineage>
        <taxon>Eukaryota</taxon>
        <taxon>Fungi</taxon>
        <taxon>Fungi incertae sedis</taxon>
        <taxon>Zoopagomycota</taxon>
        <taxon>Entomophthoromycotina</taxon>
        <taxon>Basidiobolomycetes</taxon>
        <taxon>Basidiobolales</taxon>
        <taxon>Basidiobolaceae</taxon>
        <taxon>Basidiobolus</taxon>
    </lineage>
</organism>
<evidence type="ECO:0000313" key="2">
    <source>
        <dbReference type="EMBL" id="KAK9704095.1"/>
    </source>
</evidence>
<gene>
    <name evidence="2" type="ORF">K7432_010376</name>
</gene>
<dbReference type="PROSITE" id="PS51382">
    <property type="entry name" value="SPX"/>
    <property type="match status" value="1"/>
</dbReference>
<evidence type="ECO:0000313" key="3">
    <source>
        <dbReference type="Proteomes" id="UP001479436"/>
    </source>
</evidence>